<protein>
    <recommendedName>
        <fullName evidence="7">RING-type domain-containing protein</fullName>
    </recommendedName>
</protein>
<dbReference type="PROSITE" id="PS50089">
    <property type="entry name" value="ZF_RING_2"/>
    <property type="match status" value="1"/>
</dbReference>
<dbReference type="GO" id="GO:0008270">
    <property type="term" value="F:zinc ion binding"/>
    <property type="evidence" value="ECO:0007669"/>
    <property type="project" value="UniProtKB-KW"/>
</dbReference>
<organism evidence="8 9">
    <name type="scientific">Armillaria luteobubalina</name>
    <dbReference type="NCBI Taxonomy" id="153913"/>
    <lineage>
        <taxon>Eukaryota</taxon>
        <taxon>Fungi</taxon>
        <taxon>Dikarya</taxon>
        <taxon>Basidiomycota</taxon>
        <taxon>Agaricomycotina</taxon>
        <taxon>Agaricomycetes</taxon>
        <taxon>Agaricomycetidae</taxon>
        <taxon>Agaricales</taxon>
        <taxon>Marasmiineae</taxon>
        <taxon>Physalacriaceae</taxon>
        <taxon>Armillaria</taxon>
    </lineage>
</organism>
<evidence type="ECO:0000313" key="8">
    <source>
        <dbReference type="EMBL" id="KAK0501587.1"/>
    </source>
</evidence>
<keyword evidence="2 4" id="KW-0863">Zinc-finger</keyword>
<evidence type="ECO:0000256" key="3">
    <source>
        <dbReference type="ARBA" id="ARBA00022833"/>
    </source>
</evidence>
<proteinExistence type="predicted"/>
<dbReference type="InterPro" id="IPR018957">
    <property type="entry name" value="Znf_C3HC4_RING-type"/>
</dbReference>
<dbReference type="Gene3D" id="3.30.40.10">
    <property type="entry name" value="Zinc/RING finger domain, C3HC4 (zinc finger)"/>
    <property type="match status" value="1"/>
</dbReference>
<evidence type="ECO:0000256" key="4">
    <source>
        <dbReference type="PROSITE-ProRule" id="PRU00175"/>
    </source>
</evidence>
<name>A0AA39QES3_9AGAR</name>
<keyword evidence="5" id="KW-0175">Coiled coil</keyword>
<gene>
    <name evidence="8" type="ORF">EDD18DRAFT_1143377</name>
</gene>
<dbReference type="Proteomes" id="UP001175228">
    <property type="component" value="Unassembled WGS sequence"/>
</dbReference>
<keyword evidence="9" id="KW-1185">Reference proteome</keyword>
<dbReference type="SMART" id="SM00184">
    <property type="entry name" value="RING"/>
    <property type="match status" value="1"/>
</dbReference>
<evidence type="ECO:0000259" key="7">
    <source>
        <dbReference type="PROSITE" id="PS50089"/>
    </source>
</evidence>
<evidence type="ECO:0000256" key="5">
    <source>
        <dbReference type="SAM" id="Coils"/>
    </source>
</evidence>
<comment type="caution">
    <text evidence="8">The sequence shown here is derived from an EMBL/GenBank/DDBJ whole genome shotgun (WGS) entry which is preliminary data.</text>
</comment>
<dbReference type="AlphaFoldDB" id="A0AA39QES3"/>
<dbReference type="Pfam" id="PF00097">
    <property type="entry name" value="zf-C3HC4"/>
    <property type="match status" value="1"/>
</dbReference>
<dbReference type="SUPFAM" id="SSF57850">
    <property type="entry name" value="RING/U-box"/>
    <property type="match status" value="1"/>
</dbReference>
<keyword evidence="1" id="KW-0479">Metal-binding</keyword>
<sequence length="355" mass="40271">MDEFVCHCSICLKDNAVSLMRSLLCGHTFCASCLHAYMTATPRPTCPECREKIKRGDERRIFLNMSYVPRAAAVISGLEAMDANAKLVSVAKAGKKIEHATKHLRCDQDLAEALLRAVEDFKERIAPAFVELDAKRREVQKLSRDHASVLKATTTRHREVELERDRALYLAEQAVQKTSDYEESLLSLRSDNAALAERNNSLEASDVRRKKAIEALGMDMKTKDTQIEQYRQTITEQKTRIHRYKARIEELKIQQNTRVDEQAVVLPNEIDLDEPIDHQSSHLSLPRVRIRQESSDAGDFEGMPGPFFSSEQVPQGLKRKRAEERSSKLLRPVNGNFGKLFATGPKRSFRVPKGP</sequence>
<evidence type="ECO:0000256" key="1">
    <source>
        <dbReference type="ARBA" id="ARBA00022723"/>
    </source>
</evidence>
<feature type="region of interest" description="Disordered" evidence="6">
    <location>
        <begin position="299"/>
        <end position="326"/>
    </location>
</feature>
<evidence type="ECO:0000313" key="9">
    <source>
        <dbReference type="Proteomes" id="UP001175228"/>
    </source>
</evidence>
<keyword evidence="3" id="KW-0862">Zinc</keyword>
<dbReference type="InterPro" id="IPR013083">
    <property type="entry name" value="Znf_RING/FYVE/PHD"/>
</dbReference>
<dbReference type="EMBL" id="JAUEPU010000006">
    <property type="protein sequence ID" value="KAK0501587.1"/>
    <property type="molecule type" value="Genomic_DNA"/>
</dbReference>
<reference evidence="8" key="1">
    <citation type="submission" date="2023-06" db="EMBL/GenBank/DDBJ databases">
        <authorList>
            <consortium name="Lawrence Berkeley National Laboratory"/>
            <person name="Ahrendt S."/>
            <person name="Sahu N."/>
            <person name="Indic B."/>
            <person name="Wong-Bajracharya J."/>
            <person name="Merenyi Z."/>
            <person name="Ke H.-M."/>
            <person name="Monk M."/>
            <person name="Kocsube S."/>
            <person name="Drula E."/>
            <person name="Lipzen A."/>
            <person name="Balint B."/>
            <person name="Henrissat B."/>
            <person name="Andreopoulos B."/>
            <person name="Martin F.M."/>
            <person name="Harder C.B."/>
            <person name="Rigling D."/>
            <person name="Ford K.L."/>
            <person name="Foster G.D."/>
            <person name="Pangilinan J."/>
            <person name="Papanicolaou A."/>
            <person name="Barry K."/>
            <person name="LaButti K."/>
            <person name="Viragh M."/>
            <person name="Koriabine M."/>
            <person name="Yan M."/>
            <person name="Riley R."/>
            <person name="Champramary S."/>
            <person name="Plett K.L."/>
            <person name="Tsai I.J."/>
            <person name="Slot J."/>
            <person name="Sipos G."/>
            <person name="Plett J."/>
            <person name="Nagy L.G."/>
            <person name="Grigoriev I.V."/>
        </authorList>
    </citation>
    <scope>NUCLEOTIDE SEQUENCE</scope>
    <source>
        <strain evidence="8">HWK02</strain>
    </source>
</reference>
<dbReference type="InterPro" id="IPR017907">
    <property type="entry name" value="Znf_RING_CS"/>
</dbReference>
<dbReference type="InterPro" id="IPR001841">
    <property type="entry name" value="Znf_RING"/>
</dbReference>
<dbReference type="PROSITE" id="PS00518">
    <property type="entry name" value="ZF_RING_1"/>
    <property type="match status" value="1"/>
</dbReference>
<accession>A0AA39QES3</accession>
<feature type="coiled-coil region" evidence="5">
    <location>
        <begin position="227"/>
        <end position="254"/>
    </location>
</feature>
<evidence type="ECO:0000256" key="2">
    <source>
        <dbReference type="ARBA" id="ARBA00022771"/>
    </source>
</evidence>
<feature type="domain" description="RING-type" evidence="7">
    <location>
        <begin position="8"/>
        <end position="50"/>
    </location>
</feature>
<evidence type="ECO:0000256" key="6">
    <source>
        <dbReference type="SAM" id="MobiDB-lite"/>
    </source>
</evidence>